<dbReference type="AlphaFoldDB" id="A0A8S9J4S9"/>
<proteinExistence type="predicted"/>
<organism evidence="1">
    <name type="scientific">Brassica cretica</name>
    <name type="common">Mustard</name>
    <dbReference type="NCBI Taxonomy" id="69181"/>
    <lineage>
        <taxon>Eukaryota</taxon>
        <taxon>Viridiplantae</taxon>
        <taxon>Streptophyta</taxon>
        <taxon>Embryophyta</taxon>
        <taxon>Tracheophyta</taxon>
        <taxon>Spermatophyta</taxon>
        <taxon>Magnoliopsida</taxon>
        <taxon>eudicotyledons</taxon>
        <taxon>Gunneridae</taxon>
        <taxon>Pentapetalae</taxon>
        <taxon>rosids</taxon>
        <taxon>malvids</taxon>
        <taxon>Brassicales</taxon>
        <taxon>Brassicaceae</taxon>
        <taxon>Brassiceae</taxon>
        <taxon>Brassica</taxon>
    </lineage>
</organism>
<accession>A0A8S9J4S9</accession>
<sequence length="119" mass="13708">MTLLVMQVSIVVPNKYQRRNHCSRFSIDRCPRWNVDRRRVKVIGRWKFCVVGLQVVSENRSTELVSGSTVVEQNQATQSCCCRSIKSVFSYGSCVPDLQDLVRISVVVPCRFWYGWACT</sequence>
<name>A0A8S9J4S9_BRACR</name>
<dbReference type="EMBL" id="QGKY02001015">
    <property type="protein sequence ID" value="KAF2576227.1"/>
    <property type="molecule type" value="Genomic_DNA"/>
</dbReference>
<reference evidence="1" key="1">
    <citation type="submission" date="2019-12" db="EMBL/GenBank/DDBJ databases">
        <title>Genome sequencing and annotation of Brassica cretica.</title>
        <authorList>
            <person name="Studholme D.J."/>
            <person name="Sarris P.F."/>
        </authorList>
    </citation>
    <scope>NUCLEOTIDE SEQUENCE</scope>
    <source>
        <strain evidence="1">PFS-102/07</strain>
        <tissue evidence="1">Leaf</tissue>
    </source>
</reference>
<comment type="caution">
    <text evidence="1">The sequence shown here is derived from an EMBL/GenBank/DDBJ whole genome shotgun (WGS) entry which is preliminary data.</text>
</comment>
<protein>
    <submittedName>
        <fullName evidence="1">Uncharacterized protein</fullName>
    </submittedName>
</protein>
<evidence type="ECO:0000313" key="1">
    <source>
        <dbReference type="EMBL" id="KAF2576227.1"/>
    </source>
</evidence>
<gene>
    <name evidence="1" type="ORF">F2Q70_00003797</name>
</gene>